<dbReference type="EMBL" id="LT551602">
    <property type="protein sequence ID" value="SAL97207.1"/>
    <property type="molecule type" value="Genomic_DNA"/>
</dbReference>
<name>A0A168LP50_ABSGL</name>
<gene>
    <name evidence="2" type="primary">ABSGL_02678.1 scaffold 3684</name>
</gene>
<sequence length="149" mass="16847">MRQSTDPPPSPPSIIITGISSSKYRFLCAARGVHARPLPSKTPNRPGSIPQSGLCSFLSSPPPSSSTFIHIRTFRRHFQGVGECRVYPLIRFRLAHYRKSSHHRRYPIVKGFDNRRRNDADDDKVVPDGEEAQEKEAGKKLLSRVQKEV</sequence>
<reference evidence="2" key="1">
    <citation type="submission" date="2016-04" db="EMBL/GenBank/DDBJ databases">
        <authorList>
            <person name="Evans L.H."/>
            <person name="Alamgir A."/>
            <person name="Owens N."/>
            <person name="Weber N.D."/>
            <person name="Virtaneva K."/>
            <person name="Barbian K."/>
            <person name="Babar A."/>
            <person name="Rosenke K."/>
        </authorList>
    </citation>
    <scope>NUCLEOTIDE SEQUENCE [LARGE SCALE GENOMIC DNA]</scope>
    <source>
        <strain evidence="2">CBS 101.48</strain>
    </source>
</reference>
<evidence type="ECO:0000313" key="2">
    <source>
        <dbReference type="EMBL" id="SAL97207.1"/>
    </source>
</evidence>
<keyword evidence="3" id="KW-1185">Reference proteome</keyword>
<dbReference type="InParanoid" id="A0A168LP50"/>
<proteinExistence type="predicted"/>
<evidence type="ECO:0000313" key="3">
    <source>
        <dbReference type="Proteomes" id="UP000078561"/>
    </source>
</evidence>
<organism evidence="2">
    <name type="scientific">Absidia glauca</name>
    <name type="common">Pin mould</name>
    <dbReference type="NCBI Taxonomy" id="4829"/>
    <lineage>
        <taxon>Eukaryota</taxon>
        <taxon>Fungi</taxon>
        <taxon>Fungi incertae sedis</taxon>
        <taxon>Mucoromycota</taxon>
        <taxon>Mucoromycotina</taxon>
        <taxon>Mucoromycetes</taxon>
        <taxon>Mucorales</taxon>
        <taxon>Cunninghamellaceae</taxon>
        <taxon>Absidia</taxon>
    </lineage>
</organism>
<dbReference type="Proteomes" id="UP000078561">
    <property type="component" value="Unassembled WGS sequence"/>
</dbReference>
<accession>A0A168LP50</accession>
<feature type="region of interest" description="Disordered" evidence="1">
    <location>
        <begin position="35"/>
        <end position="63"/>
    </location>
</feature>
<feature type="region of interest" description="Disordered" evidence="1">
    <location>
        <begin position="113"/>
        <end position="149"/>
    </location>
</feature>
<feature type="compositionally biased region" description="Polar residues" evidence="1">
    <location>
        <begin position="41"/>
        <end position="58"/>
    </location>
</feature>
<dbReference type="AlphaFoldDB" id="A0A168LP50"/>
<evidence type="ECO:0000256" key="1">
    <source>
        <dbReference type="SAM" id="MobiDB-lite"/>
    </source>
</evidence>
<protein>
    <submittedName>
        <fullName evidence="2">Uncharacterized protein</fullName>
    </submittedName>
</protein>